<gene>
    <name evidence="3" type="ORF">HYH02_013143</name>
</gene>
<dbReference type="OrthoDB" id="4062651at2759"/>
<dbReference type="PROSITE" id="PS00108">
    <property type="entry name" value="PROTEIN_KINASE_ST"/>
    <property type="match status" value="1"/>
</dbReference>
<dbReference type="GO" id="GO:0005524">
    <property type="term" value="F:ATP binding"/>
    <property type="evidence" value="ECO:0007669"/>
    <property type="project" value="InterPro"/>
</dbReference>
<feature type="domain" description="Protein kinase" evidence="2">
    <location>
        <begin position="409"/>
        <end position="752"/>
    </location>
</feature>
<proteinExistence type="predicted"/>
<dbReference type="AlphaFoldDB" id="A0A835VZZ8"/>
<protein>
    <recommendedName>
        <fullName evidence="2">Protein kinase domain-containing protein</fullName>
    </recommendedName>
</protein>
<feature type="region of interest" description="Disordered" evidence="1">
    <location>
        <begin position="64"/>
        <end position="92"/>
    </location>
</feature>
<dbReference type="InterPro" id="IPR053235">
    <property type="entry name" value="Ser_Thr_kinase"/>
</dbReference>
<evidence type="ECO:0000313" key="3">
    <source>
        <dbReference type="EMBL" id="KAG2431924.1"/>
    </source>
</evidence>
<dbReference type="Gene3D" id="3.30.200.20">
    <property type="entry name" value="Phosphorylase Kinase, domain 1"/>
    <property type="match status" value="1"/>
</dbReference>
<dbReference type="Pfam" id="PF00069">
    <property type="entry name" value="Pkinase"/>
    <property type="match status" value="1"/>
</dbReference>
<name>A0A835VZZ8_9CHLO</name>
<dbReference type="GO" id="GO:0005737">
    <property type="term" value="C:cytoplasm"/>
    <property type="evidence" value="ECO:0007669"/>
    <property type="project" value="TreeGrafter"/>
</dbReference>
<dbReference type="InterPro" id="IPR008271">
    <property type="entry name" value="Ser/Thr_kinase_AS"/>
</dbReference>
<dbReference type="PANTHER" id="PTHR24361">
    <property type="entry name" value="MITOGEN-ACTIVATED KINASE KINASE KINASE"/>
    <property type="match status" value="1"/>
</dbReference>
<dbReference type="Proteomes" id="UP000613740">
    <property type="component" value="Unassembled WGS sequence"/>
</dbReference>
<sequence>MMPFRDRFKTSTTSASDAATCGGRSAGCSGGGSSFLAPSSNTASTKTSATASGVRSAGGFLSLRASSSTSNKPEHSSSILANPTTCAPTSPAGRQGAVAAAVVPTGIAVVAASAAGADAAATPPHAVAVAPYRPPMLLEGGGNVADVGAVEEMASAVLCSILGCLLPPPPQSHDLAPAAAPAAAVAPGPAAPRVIPFNASVPADVALQARPPVAAAGGAPTPQRLVRYRPVPTVNGARAPRVVPFQPHMLAAPPPVVVVQPKAHAAAVVAAPAAPAAAAPRRLLLAPVGALTQEHLQQHNKVLNRVAGCMPQQQRQQPVQGQHQHQQLPAVAAAPVRLAAAWLQHRQSGHMQQVHEAQKRLAALLLQQHRAKMARHEAAVQEAQELKAAHVGALVRRYLSGAPKPFELIRLKRRLGEGSFGAVSCWEAQATSSPSAFSTSTSDPSASIEVAVKTCALDLNSLAVGGDATHEVAIHAREAEAALAVQALDYCPHLVRVLGAYTDDALAPGEVLPAGGDGVPNLRIGRIVMEVAEESLLDVLDRYKRLAVLNASSAEGAAASGTVHSAAGAAAAGEHQSPQQPQYRLPETAVRVVLASVLLGLRDLHTRTRLAHRDLKLANLLIGRDGLVKITDLGLATPLDEQGRLVCDVGYAWGTKGYQAPETLVPRSYAEGERELPSWPTANSDVYSVAVIGAALVCGEESGPVMDAFRSSGELPRHCHASPALRQLLKGMVAADPSARLGVEAALAHPALRRVLRGDSARPFSW</sequence>
<feature type="compositionally biased region" description="Low complexity" evidence="1">
    <location>
        <begin position="10"/>
        <end position="22"/>
    </location>
</feature>
<dbReference type="EMBL" id="JAEHOD010000070">
    <property type="protein sequence ID" value="KAG2431924.1"/>
    <property type="molecule type" value="Genomic_DNA"/>
</dbReference>
<feature type="region of interest" description="Disordered" evidence="1">
    <location>
        <begin position="1"/>
        <end position="22"/>
    </location>
</feature>
<accession>A0A835VZZ8</accession>
<comment type="caution">
    <text evidence="3">The sequence shown here is derived from an EMBL/GenBank/DDBJ whole genome shotgun (WGS) entry which is preliminary data.</text>
</comment>
<dbReference type="Gene3D" id="1.10.510.10">
    <property type="entry name" value="Transferase(Phosphotransferase) domain 1"/>
    <property type="match status" value="1"/>
</dbReference>
<dbReference type="PROSITE" id="PS50011">
    <property type="entry name" value="PROTEIN_KINASE_DOM"/>
    <property type="match status" value="1"/>
</dbReference>
<dbReference type="SMART" id="SM00220">
    <property type="entry name" value="S_TKc"/>
    <property type="match status" value="1"/>
</dbReference>
<organism evidence="3 4">
    <name type="scientific">Chlamydomonas schloesseri</name>
    <dbReference type="NCBI Taxonomy" id="2026947"/>
    <lineage>
        <taxon>Eukaryota</taxon>
        <taxon>Viridiplantae</taxon>
        <taxon>Chlorophyta</taxon>
        <taxon>core chlorophytes</taxon>
        <taxon>Chlorophyceae</taxon>
        <taxon>CS clade</taxon>
        <taxon>Chlamydomonadales</taxon>
        <taxon>Chlamydomonadaceae</taxon>
        <taxon>Chlamydomonas</taxon>
    </lineage>
</organism>
<reference evidence="3" key="1">
    <citation type="journal article" date="2020" name="bioRxiv">
        <title>Comparative genomics of Chlamydomonas.</title>
        <authorList>
            <person name="Craig R.J."/>
            <person name="Hasan A.R."/>
            <person name="Ness R.W."/>
            <person name="Keightley P.D."/>
        </authorList>
    </citation>
    <scope>NUCLEOTIDE SEQUENCE</scope>
    <source>
        <strain evidence="3">CCAP 11/173</strain>
    </source>
</reference>
<evidence type="ECO:0000313" key="4">
    <source>
        <dbReference type="Proteomes" id="UP000613740"/>
    </source>
</evidence>
<keyword evidence="4" id="KW-1185">Reference proteome</keyword>
<dbReference type="InterPro" id="IPR011009">
    <property type="entry name" value="Kinase-like_dom_sf"/>
</dbReference>
<dbReference type="GO" id="GO:0004674">
    <property type="term" value="F:protein serine/threonine kinase activity"/>
    <property type="evidence" value="ECO:0007669"/>
    <property type="project" value="TreeGrafter"/>
</dbReference>
<dbReference type="SUPFAM" id="SSF56112">
    <property type="entry name" value="Protein kinase-like (PK-like)"/>
    <property type="match status" value="1"/>
</dbReference>
<evidence type="ECO:0000259" key="2">
    <source>
        <dbReference type="PROSITE" id="PS50011"/>
    </source>
</evidence>
<feature type="compositionally biased region" description="Polar residues" evidence="1">
    <location>
        <begin position="64"/>
        <end position="88"/>
    </location>
</feature>
<evidence type="ECO:0000256" key="1">
    <source>
        <dbReference type="SAM" id="MobiDB-lite"/>
    </source>
</evidence>
<dbReference type="InterPro" id="IPR000719">
    <property type="entry name" value="Prot_kinase_dom"/>
</dbReference>